<evidence type="ECO:0000313" key="3">
    <source>
        <dbReference type="Proteomes" id="UP000007304"/>
    </source>
</evidence>
<keyword evidence="1" id="KW-1133">Transmembrane helix</keyword>
<feature type="transmembrane region" description="Helical" evidence="1">
    <location>
        <begin position="57"/>
        <end position="78"/>
    </location>
</feature>
<dbReference type="EMBL" id="JH226131">
    <property type="protein sequence ID" value="EHY54465.1"/>
    <property type="molecule type" value="Genomic_DNA"/>
</dbReference>
<dbReference type="AlphaFoldDB" id="H6BQ20"/>
<dbReference type="Proteomes" id="UP000007304">
    <property type="component" value="Unassembled WGS sequence"/>
</dbReference>
<dbReference type="VEuPathDB" id="FungiDB:HMPREF1120_02633"/>
<reference evidence="2" key="1">
    <citation type="submission" date="2011-07" db="EMBL/GenBank/DDBJ databases">
        <title>The Genome Sequence of Exophiala (Wangiella) dermatitidis NIH/UT8656.</title>
        <authorList>
            <consortium name="The Broad Institute Genome Sequencing Platform"/>
            <person name="Cuomo C."/>
            <person name="Wang Z."/>
            <person name="Hunicke-Smith S."/>
            <person name="Szanislo P.J."/>
            <person name="Earl A."/>
            <person name="Young S.K."/>
            <person name="Zeng Q."/>
            <person name="Gargeya S."/>
            <person name="Fitzgerald M."/>
            <person name="Haas B."/>
            <person name="Abouelleil A."/>
            <person name="Alvarado L."/>
            <person name="Arachchi H.M."/>
            <person name="Berlin A."/>
            <person name="Brown A."/>
            <person name="Chapman S.B."/>
            <person name="Chen Z."/>
            <person name="Dunbar C."/>
            <person name="Freedman E."/>
            <person name="Gearin G."/>
            <person name="Gellesch M."/>
            <person name="Goldberg J."/>
            <person name="Griggs A."/>
            <person name="Gujja S."/>
            <person name="Heiman D."/>
            <person name="Howarth C."/>
            <person name="Larson L."/>
            <person name="Lui A."/>
            <person name="MacDonald P.J.P."/>
            <person name="Montmayeur A."/>
            <person name="Murphy C."/>
            <person name="Neiman D."/>
            <person name="Pearson M."/>
            <person name="Priest M."/>
            <person name="Roberts A."/>
            <person name="Saif S."/>
            <person name="Shea T."/>
            <person name="Shenoy N."/>
            <person name="Sisk P."/>
            <person name="Stolte C."/>
            <person name="Sykes S."/>
            <person name="Wortman J."/>
            <person name="Nusbaum C."/>
            <person name="Birren B."/>
        </authorList>
    </citation>
    <scope>NUCLEOTIDE SEQUENCE</scope>
    <source>
        <strain evidence="2">NIH/UT8656</strain>
    </source>
</reference>
<keyword evidence="1" id="KW-0472">Membrane</keyword>
<sequence length="203" mass="23108">MSQVHPCSHSRSLAVDRVWPRIERRSIGKRRVGQSERREWLRGAPGWLDELRSGDGWRFHFSARAAALVLVLVLIGACRRLRWMKRTRGQAQAWGSVGGVTGFAYRWKKWRDMRELEATNSTLQVSENRPLAGRNAAGCHHFEPGPCNYTVNNIKKVRLLMLSHSVRLCDVSHCGQPALAKGESRTLGLSITGRSKKWDHECR</sequence>
<dbReference type="HOGENOM" id="CLU_1348934_0_0_1"/>
<keyword evidence="3" id="KW-1185">Reference proteome</keyword>
<protein>
    <submittedName>
        <fullName evidence="2">Uncharacterized protein</fullName>
    </submittedName>
</protein>
<dbReference type="RefSeq" id="XP_009154926.1">
    <property type="nucleotide sequence ID" value="XM_009156678.1"/>
</dbReference>
<accession>H6BQ20</accession>
<dbReference type="InParanoid" id="H6BQ20"/>
<gene>
    <name evidence="2" type="ORF">HMPREF1120_02633</name>
</gene>
<dbReference type="GeneID" id="20307272"/>
<evidence type="ECO:0000256" key="1">
    <source>
        <dbReference type="SAM" id="Phobius"/>
    </source>
</evidence>
<evidence type="ECO:0000313" key="2">
    <source>
        <dbReference type="EMBL" id="EHY54465.1"/>
    </source>
</evidence>
<organism evidence="2 3">
    <name type="scientific">Exophiala dermatitidis (strain ATCC 34100 / CBS 525.76 / NIH/UT8656)</name>
    <name type="common">Black yeast</name>
    <name type="synonym">Wangiella dermatitidis</name>
    <dbReference type="NCBI Taxonomy" id="858893"/>
    <lineage>
        <taxon>Eukaryota</taxon>
        <taxon>Fungi</taxon>
        <taxon>Dikarya</taxon>
        <taxon>Ascomycota</taxon>
        <taxon>Pezizomycotina</taxon>
        <taxon>Eurotiomycetes</taxon>
        <taxon>Chaetothyriomycetidae</taxon>
        <taxon>Chaetothyriales</taxon>
        <taxon>Herpotrichiellaceae</taxon>
        <taxon>Exophiala</taxon>
    </lineage>
</organism>
<keyword evidence="1" id="KW-0812">Transmembrane</keyword>
<name>H6BQ20_EXODN</name>
<proteinExistence type="predicted"/>